<dbReference type="NCBIfam" id="TIGR01097">
    <property type="entry name" value="PhnE"/>
    <property type="match status" value="1"/>
</dbReference>
<comment type="subcellular location">
    <subcellularLocation>
        <location evidence="1 7">Cell membrane</location>
        <topology evidence="1 7">Multi-pass membrane protein</topology>
    </subcellularLocation>
</comment>
<comment type="similarity">
    <text evidence="7">Belongs to the binding-protein-dependent transport system permease family.</text>
</comment>
<dbReference type="GO" id="GO:0005524">
    <property type="term" value="F:ATP binding"/>
    <property type="evidence" value="ECO:0007669"/>
    <property type="project" value="InterPro"/>
</dbReference>
<dbReference type="InterPro" id="IPR000515">
    <property type="entry name" value="MetI-like"/>
</dbReference>
<keyword evidence="5 7" id="KW-1133">Transmembrane helix</keyword>
<name>A0A4R8ZYB7_9MICO</name>
<dbReference type="GO" id="GO:0005886">
    <property type="term" value="C:plasma membrane"/>
    <property type="evidence" value="ECO:0007669"/>
    <property type="project" value="UniProtKB-SubCell"/>
</dbReference>
<dbReference type="PROSITE" id="PS50928">
    <property type="entry name" value="ABC_TM1"/>
    <property type="match status" value="1"/>
</dbReference>
<dbReference type="InterPro" id="IPR005769">
    <property type="entry name" value="PhnE/PtxC"/>
</dbReference>
<keyword evidence="10" id="KW-1185">Reference proteome</keyword>
<dbReference type="PANTHER" id="PTHR30043:SF1">
    <property type="entry name" value="ABC TRANSPORT SYSTEM PERMEASE PROTEIN P69"/>
    <property type="match status" value="1"/>
</dbReference>
<dbReference type="CDD" id="cd06261">
    <property type="entry name" value="TM_PBP2"/>
    <property type="match status" value="1"/>
</dbReference>
<dbReference type="Gene3D" id="1.10.3720.10">
    <property type="entry name" value="MetI-like"/>
    <property type="match status" value="1"/>
</dbReference>
<evidence type="ECO:0000256" key="2">
    <source>
        <dbReference type="ARBA" id="ARBA00022448"/>
    </source>
</evidence>
<evidence type="ECO:0000259" key="8">
    <source>
        <dbReference type="PROSITE" id="PS50928"/>
    </source>
</evidence>
<dbReference type="InterPro" id="IPR035906">
    <property type="entry name" value="MetI-like_sf"/>
</dbReference>
<keyword evidence="3" id="KW-1003">Cell membrane</keyword>
<dbReference type="SUPFAM" id="SSF161098">
    <property type="entry name" value="MetI-like"/>
    <property type="match status" value="1"/>
</dbReference>
<feature type="transmembrane region" description="Helical" evidence="7">
    <location>
        <begin position="31"/>
        <end position="51"/>
    </location>
</feature>
<protein>
    <submittedName>
        <fullName evidence="9">Phosphonate ABC transporter, permease protein PhnE</fullName>
    </submittedName>
</protein>
<keyword evidence="4 7" id="KW-0812">Transmembrane</keyword>
<dbReference type="GO" id="GO:0015416">
    <property type="term" value="F:ABC-type phosphonate transporter activity"/>
    <property type="evidence" value="ECO:0007669"/>
    <property type="project" value="InterPro"/>
</dbReference>
<keyword evidence="6 7" id="KW-0472">Membrane</keyword>
<dbReference type="AlphaFoldDB" id="A0A4R8ZYB7"/>
<evidence type="ECO:0000256" key="7">
    <source>
        <dbReference type="RuleBase" id="RU363032"/>
    </source>
</evidence>
<keyword evidence="2 7" id="KW-0813">Transport</keyword>
<evidence type="ECO:0000313" key="9">
    <source>
        <dbReference type="EMBL" id="TFD48782.1"/>
    </source>
</evidence>
<organism evidence="9 10">
    <name type="scientific">Cryobacterium frigoriphilum</name>
    <dbReference type="NCBI Taxonomy" id="1259150"/>
    <lineage>
        <taxon>Bacteria</taxon>
        <taxon>Bacillati</taxon>
        <taxon>Actinomycetota</taxon>
        <taxon>Actinomycetes</taxon>
        <taxon>Micrococcales</taxon>
        <taxon>Microbacteriaceae</taxon>
        <taxon>Cryobacterium</taxon>
    </lineage>
</organism>
<feature type="transmembrane region" description="Helical" evidence="7">
    <location>
        <begin position="139"/>
        <end position="163"/>
    </location>
</feature>
<dbReference type="PANTHER" id="PTHR30043">
    <property type="entry name" value="PHOSPHONATES TRANSPORT SYSTEM PERMEASE PROTEIN"/>
    <property type="match status" value="1"/>
</dbReference>
<feature type="domain" description="ABC transmembrane type-1" evidence="8">
    <location>
        <begin position="87"/>
        <end position="270"/>
    </location>
</feature>
<evidence type="ECO:0000256" key="3">
    <source>
        <dbReference type="ARBA" id="ARBA00022475"/>
    </source>
</evidence>
<evidence type="ECO:0000256" key="1">
    <source>
        <dbReference type="ARBA" id="ARBA00004651"/>
    </source>
</evidence>
<dbReference type="Pfam" id="PF00528">
    <property type="entry name" value="BPD_transp_1"/>
    <property type="match status" value="1"/>
</dbReference>
<dbReference type="PROSITE" id="PS00867">
    <property type="entry name" value="CPSASE_2"/>
    <property type="match status" value="1"/>
</dbReference>
<gene>
    <name evidence="9" type="primary">phnE</name>
    <name evidence="9" type="ORF">E3T55_12010</name>
</gene>
<evidence type="ECO:0000313" key="10">
    <source>
        <dbReference type="Proteomes" id="UP000297447"/>
    </source>
</evidence>
<dbReference type="EMBL" id="SOHE01000053">
    <property type="protein sequence ID" value="TFD48782.1"/>
    <property type="molecule type" value="Genomic_DNA"/>
</dbReference>
<reference evidence="9 10" key="1">
    <citation type="submission" date="2019-03" db="EMBL/GenBank/DDBJ databases">
        <title>Genomics of glacier-inhabiting Cryobacterium strains.</title>
        <authorList>
            <person name="Liu Q."/>
            <person name="Xin Y.-H."/>
        </authorList>
    </citation>
    <scope>NUCLEOTIDE SEQUENCE [LARGE SCALE GENOMIC DNA]</scope>
    <source>
        <strain evidence="9 10">Hh14</strain>
    </source>
</reference>
<evidence type="ECO:0000256" key="6">
    <source>
        <dbReference type="ARBA" id="ARBA00023136"/>
    </source>
</evidence>
<accession>A0A4R8ZYB7</accession>
<proteinExistence type="inferred from homology"/>
<feature type="transmembrane region" description="Helical" evidence="7">
    <location>
        <begin position="252"/>
        <end position="273"/>
    </location>
</feature>
<comment type="caution">
    <text evidence="9">The sequence shown here is derived from an EMBL/GenBank/DDBJ whole genome shotgun (WGS) entry which is preliminary data.</text>
</comment>
<evidence type="ECO:0000256" key="4">
    <source>
        <dbReference type="ARBA" id="ARBA00022692"/>
    </source>
</evidence>
<sequence>MAVSADDTTAVRPTPSAVTVPARPGGRWKSWCAVAVVVLITAITLSPQWGIDFSLVAIARNWQNGTDKILLLLVPDWGFFPRTVPALAETLQMAVIATAVAAAVSLPLSLATARLTNPNAITRGIARTVLNVVRSIPDLLYAAILVAMVGVGALPGIIALLLFNVGIIVKMVSESIEANDPGALEAGRAAGGTQLQINRSAALPDILPSFVNQTLYVLELNVRASSVLGLVGAGGLGLLIDAVRTFYRYDQLSLIIVEILIIVMALDVLSNAVRRRLV</sequence>
<dbReference type="Proteomes" id="UP000297447">
    <property type="component" value="Unassembled WGS sequence"/>
</dbReference>
<feature type="transmembrane region" description="Helical" evidence="7">
    <location>
        <begin position="220"/>
        <end position="240"/>
    </location>
</feature>
<dbReference type="RefSeq" id="WP_134519808.1">
    <property type="nucleotide sequence ID" value="NZ_SOHE01000053.1"/>
</dbReference>
<dbReference type="InterPro" id="IPR005479">
    <property type="entry name" value="CPAse_ATP-bd"/>
</dbReference>
<evidence type="ECO:0000256" key="5">
    <source>
        <dbReference type="ARBA" id="ARBA00022989"/>
    </source>
</evidence>
<dbReference type="OrthoDB" id="9808005at2"/>